<keyword evidence="1" id="KW-0812">Transmembrane</keyword>
<gene>
    <name evidence="2" type="ORF">ABT276_13980</name>
</gene>
<evidence type="ECO:0000256" key="1">
    <source>
        <dbReference type="SAM" id="Phobius"/>
    </source>
</evidence>
<dbReference type="RefSeq" id="WP_351976295.1">
    <property type="nucleotide sequence ID" value="NZ_JBEPBX010000010.1"/>
</dbReference>
<proteinExistence type="predicted"/>
<sequence>MTALLGYHLALLLRSQRWLPPVLLYLAALAVGVLGGGPVLDSLGWTAAGLLPVTAWLVRICATQEPPAARSVTAAAAGARRAHLASLLVAAVFAAVLGTVAVAVVALISDPSSADHRVAVPRLPAAAAGTLAAAVCVLLGTAVGALCTRPLLHARGWSLAATALFALVTSGSPAKYAVTALVTGSRTGTVTWPLLSLLMAALTAAAAAGLASALAPLRGSAGGGAAS</sequence>
<keyword evidence="1" id="KW-0472">Membrane</keyword>
<keyword evidence="3" id="KW-1185">Reference proteome</keyword>
<feature type="transmembrane region" description="Helical" evidence="1">
    <location>
        <begin position="159"/>
        <end position="178"/>
    </location>
</feature>
<reference evidence="2 3" key="1">
    <citation type="submission" date="2024-06" db="EMBL/GenBank/DDBJ databases">
        <title>The Natural Products Discovery Center: Release of the First 8490 Sequenced Strains for Exploring Actinobacteria Biosynthetic Diversity.</title>
        <authorList>
            <person name="Kalkreuter E."/>
            <person name="Kautsar S.A."/>
            <person name="Yang D."/>
            <person name="Bader C.D."/>
            <person name="Teijaro C.N."/>
            <person name="Fluegel L."/>
            <person name="Davis C.M."/>
            <person name="Simpson J.R."/>
            <person name="Lauterbach L."/>
            <person name="Steele A.D."/>
            <person name="Gui C."/>
            <person name="Meng S."/>
            <person name="Li G."/>
            <person name="Viehrig K."/>
            <person name="Ye F."/>
            <person name="Su P."/>
            <person name="Kiefer A.F."/>
            <person name="Nichols A."/>
            <person name="Cepeda A.J."/>
            <person name="Yan W."/>
            <person name="Fan B."/>
            <person name="Jiang Y."/>
            <person name="Adhikari A."/>
            <person name="Zheng C.-J."/>
            <person name="Schuster L."/>
            <person name="Cowan T.M."/>
            <person name="Smanski M.J."/>
            <person name="Chevrette M.G."/>
            <person name="De Carvalho L.P.S."/>
            <person name="Shen B."/>
        </authorList>
    </citation>
    <scope>NUCLEOTIDE SEQUENCE [LARGE SCALE GENOMIC DNA]</scope>
    <source>
        <strain evidence="2 3">NPDC000837</strain>
    </source>
</reference>
<feature type="transmembrane region" description="Helical" evidence="1">
    <location>
        <begin position="190"/>
        <end position="211"/>
    </location>
</feature>
<feature type="transmembrane region" description="Helical" evidence="1">
    <location>
        <begin position="18"/>
        <end position="37"/>
    </location>
</feature>
<dbReference type="EMBL" id="JBEPBX010000010">
    <property type="protein sequence ID" value="MER6614453.1"/>
    <property type="molecule type" value="Genomic_DNA"/>
</dbReference>
<comment type="caution">
    <text evidence="2">The sequence shown here is derived from an EMBL/GenBank/DDBJ whole genome shotgun (WGS) entry which is preliminary data.</text>
</comment>
<accession>A0ABV1UUJ0</accession>
<feature type="transmembrane region" description="Helical" evidence="1">
    <location>
        <begin position="83"/>
        <end position="108"/>
    </location>
</feature>
<feature type="transmembrane region" description="Helical" evidence="1">
    <location>
        <begin position="43"/>
        <end position="62"/>
    </location>
</feature>
<dbReference type="Proteomes" id="UP001445472">
    <property type="component" value="Unassembled WGS sequence"/>
</dbReference>
<organism evidence="2 3">
    <name type="scientific">Streptomyces xantholiticus</name>
    <dbReference type="NCBI Taxonomy" id="68285"/>
    <lineage>
        <taxon>Bacteria</taxon>
        <taxon>Bacillati</taxon>
        <taxon>Actinomycetota</taxon>
        <taxon>Actinomycetes</taxon>
        <taxon>Kitasatosporales</taxon>
        <taxon>Streptomycetaceae</taxon>
        <taxon>Streptomyces</taxon>
    </lineage>
</organism>
<name>A0ABV1UUJ0_9ACTN</name>
<evidence type="ECO:0000313" key="3">
    <source>
        <dbReference type="Proteomes" id="UP001445472"/>
    </source>
</evidence>
<protein>
    <submittedName>
        <fullName evidence="2">ABC transporter</fullName>
    </submittedName>
</protein>
<evidence type="ECO:0000313" key="2">
    <source>
        <dbReference type="EMBL" id="MER6614453.1"/>
    </source>
</evidence>
<feature type="transmembrane region" description="Helical" evidence="1">
    <location>
        <begin position="128"/>
        <end position="147"/>
    </location>
</feature>
<keyword evidence="1" id="KW-1133">Transmembrane helix</keyword>